<dbReference type="PANTHER" id="PTHR15486:SF96">
    <property type="entry name" value="LIPID DROPLET-REGULATING VLDL ASSEMBLY FACTOR AUP1"/>
    <property type="match status" value="1"/>
</dbReference>
<dbReference type="EMBL" id="JARBJD010000020">
    <property type="protein sequence ID" value="KAK2960880.1"/>
    <property type="molecule type" value="Genomic_DNA"/>
</dbReference>
<proteinExistence type="predicted"/>
<accession>A0ABQ9YAU0</accession>
<keyword evidence="3" id="KW-0812">Transmembrane</keyword>
<feature type="transmembrane region" description="Helical" evidence="3">
    <location>
        <begin position="12"/>
        <end position="38"/>
    </location>
</feature>
<keyword evidence="2 3" id="KW-0472">Membrane</keyword>
<evidence type="ECO:0000256" key="2">
    <source>
        <dbReference type="ARBA" id="ARBA00023136"/>
    </source>
</evidence>
<protein>
    <submittedName>
        <fullName evidence="4">Ancient ubiquitous protein 1</fullName>
    </submittedName>
</protein>
<evidence type="ECO:0000256" key="1">
    <source>
        <dbReference type="ARBA" id="ARBA00004370"/>
    </source>
</evidence>
<dbReference type="Proteomes" id="UP001281761">
    <property type="component" value="Unassembled WGS sequence"/>
</dbReference>
<evidence type="ECO:0000313" key="4">
    <source>
        <dbReference type="EMBL" id="KAK2960880.1"/>
    </source>
</evidence>
<evidence type="ECO:0000313" key="5">
    <source>
        <dbReference type="Proteomes" id="UP001281761"/>
    </source>
</evidence>
<sequence length="270" mass="30875">MSTRDLIKLILWFPIGCFMGIFRIFFIFCIGIPSYAIYKKFEAETLFWKTIGQICGLRARVTNPEAVVPHDEAPVLVCNHVTDLDGVAFLPILHLPHTVHIISRYLSPVANAVTRAGWPLKLIMREIDEDKKDLTTQNVLNFFNSEESKERQLFVLAEGATTSGKVGLLRYNKFVFTLGKPIQPFAVRVNTHMPICIDCPSKNMFPNLFWYGFCPICTWEFTALPVQTICEGEKPEEFATRVQKLTADHLGIACTTYFYKDKNRMKKVNI</sequence>
<reference evidence="4 5" key="1">
    <citation type="journal article" date="2022" name="bioRxiv">
        <title>Genomics of Preaxostyla Flagellates Illuminates Evolutionary Transitions and the Path Towards Mitochondrial Loss.</title>
        <authorList>
            <person name="Novak L.V.F."/>
            <person name="Treitli S.C."/>
            <person name="Pyrih J."/>
            <person name="Halakuc P."/>
            <person name="Pipaliya S.V."/>
            <person name="Vacek V."/>
            <person name="Brzon O."/>
            <person name="Soukal P."/>
            <person name="Eme L."/>
            <person name="Dacks J.B."/>
            <person name="Karnkowska A."/>
            <person name="Elias M."/>
            <person name="Hampl V."/>
        </authorList>
    </citation>
    <scope>NUCLEOTIDE SEQUENCE [LARGE SCALE GENOMIC DNA]</scope>
    <source>
        <strain evidence="4">NAU3</strain>
        <tissue evidence="4">Gut</tissue>
    </source>
</reference>
<keyword evidence="3" id="KW-1133">Transmembrane helix</keyword>
<gene>
    <name evidence="4" type="ORF">BLNAU_4277</name>
</gene>
<dbReference type="PANTHER" id="PTHR15486">
    <property type="entry name" value="ANCIENT UBIQUITOUS PROTEIN"/>
    <property type="match status" value="1"/>
</dbReference>
<keyword evidence="5" id="KW-1185">Reference proteome</keyword>
<comment type="subcellular location">
    <subcellularLocation>
        <location evidence="1">Membrane</location>
    </subcellularLocation>
</comment>
<name>A0ABQ9YAU0_9EUKA</name>
<evidence type="ECO:0000256" key="3">
    <source>
        <dbReference type="SAM" id="Phobius"/>
    </source>
</evidence>
<comment type="caution">
    <text evidence="4">The sequence shown here is derived from an EMBL/GenBank/DDBJ whole genome shotgun (WGS) entry which is preliminary data.</text>
</comment>
<dbReference type="SUPFAM" id="SSF69593">
    <property type="entry name" value="Glycerol-3-phosphate (1)-acyltransferase"/>
    <property type="match status" value="1"/>
</dbReference>
<organism evidence="4 5">
    <name type="scientific">Blattamonas nauphoetae</name>
    <dbReference type="NCBI Taxonomy" id="2049346"/>
    <lineage>
        <taxon>Eukaryota</taxon>
        <taxon>Metamonada</taxon>
        <taxon>Preaxostyla</taxon>
        <taxon>Oxymonadida</taxon>
        <taxon>Blattamonas</taxon>
    </lineage>
</organism>